<dbReference type="Gene3D" id="3.30.70.1060">
    <property type="entry name" value="Dimeric alpha+beta barrel"/>
    <property type="match status" value="1"/>
</dbReference>
<dbReference type="InterPro" id="IPR005545">
    <property type="entry name" value="YCII"/>
</dbReference>
<feature type="domain" description="YCII-related" evidence="2">
    <location>
        <begin position="1"/>
        <end position="108"/>
    </location>
</feature>
<dbReference type="Pfam" id="PF06983">
    <property type="entry name" value="3-dmu-9_3-mt"/>
    <property type="match status" value="1"/>
</dbReference>
<evidence type="ECO:0000256" key="1">
    <source>
        <dbReference type="ARBA" id="ARBA00007689"/>
    </source>
</evidence>
<dbReference type="InterPro" id="IPR029068">
    <property type="entry name" value="Glyas_Bleomycin-R_OHBP_Dase"/>
</dbReference>
<accession>A0ABT5YBI1</accession>
<dbReference type="RefSeq" id="WP_275706966.1">
    <property type="nucleotide sequence ID" value="NZ_JANCMW010000007.1"/>
</dbReference>
<reference evidence="4" key="1">
    <citation type="submission" date="2022-07" db="EMBL/GenBank/DDBJ databases">
        <title>Marinobacter iranensis a new bacterium isolate from a hipersaline lake in Iran.</title>
        <authorList>
            <person name="Mohammad A.M.A."/>
            <person name="Cristina S.-P."/>
            <person name="Antonio V."/>
        </authorList>
    </citation>
    <scope>NUCLEOTIDE SEQUENCE</scope>
    <source>
        <strain evidence="4">71-i</strain>
    </source>
</reference>
<organism evidence="4 5">
    <name type="scientific">Marinobacter iranensis</name>
    <dbReference type="NCBI Taxonomy" id="2962607"/>
    <lineage>
        <taxon>Bacteria</taxon>
        <taxon>Pseudomonadati</taxon>
        <taxon>Pseudomonadota</taxon>
        <taxon>Gammaproteobacteria</taxon>
        <taxon>Pseudomonadales</taxon>
        <taxon>Marinobacteraceae</taxon>
        <taxon>Marinobacter</taxon>
    </lineage>
</organism>
<dbReference type="CDD" id="cd06588">
    <property type="entry name" value="PhnB_like"/>
    <property type="match status" value="1"/>
</dbReference>
<feature type="domain" description="PhnB-like" evidence="3">
    <location>
        <begin position="141"/>
        <end position="269"/>
    </location>
</feature>
<evidence type="ECO:0000313" key="4">
    <source>
        <dbReference type="EMBL" id="MDF0751033.1"/>
    </source>
</evidence>
<dbReference type="EMBL" id="JANCMW010000007">
    <property type="protein sequence ID" value="MDF0751033.1"/>
    <property type="molecule type" value="Genomic_DNA"/>
</dbReference>
<evidence type="ECO:0000259" key="3">
    <source>
        <dbReference type="Pfam" id="PF06983"/>
    </source>
</evidence>
<dbReference type="Proteomes" id="UP001143391">
    <property type="component" value="Unassembled WGS sequence"/>
</dbReference>
<dbReference type="Gene3D" id="3.10.180.10">
    <property type="entry name" value="2,3-Dihydroxybiphenyl 1,2-Dioxygenase, domain 1"/>
    <property type="match status" value="1"/>
</dbReference>
<name>A0ABT5YBI1_9GAMM</name>
<comment type="caution">
    <text evidence="4">The sequence shown here is derived from an EMBL/GenBank/DDBJ whole genome shotgun (WGS) entry which is preliminary data.</text>
</comment>
<dbReference type="SUPFAM" id="SSF54593">
    <property type="entry name" value="Glyoxalase/Bleomycin resistance protein/Dihydroxybiphenyl dioxygenase"/>
    <property type="match status" value="1"/>
</dbReference>
<sequence length="277" mass="31169">MKFMLMRKADKDTEQEVMPSEGLLQDMANYNEEMLDAGVFVSGDGLRPSRDGCRIEFRNGEPLVTDGPFAETKELLAGYTILEVASKEEAIAWATRWPKSDADGNACLELRPFFALEDFEPSAALDQHRQMGERLQKMPAQINIHLAFPGNCREAMTYYAEVLDGRIEAMVTHGETPVAEETPAEWHDKILHGSLNLGGRRIMGADMSGDCYTKPQGVQVHLEYSDVKQAEQVFNQLAEGGNIFMPFEETFWAHRFGMVTDRFGTQWMISNEIDGCN</sequence>
<evidence type="ECO:0000259" key="2">
    <source>
        <dbReference type="Pfam" id="PF03795"/>
    </source>
</evidence>
<keyword evidence="5" id="KW-1185">Reference proteome</keyword>
<comment type="similarity">
    <text evidence="1">Belongs to the YciI family.</text>
</comment>
<evidence type="ECO:0000313" key="5">
    <source>
        <dbReference type="Proteomes" id="UP001143391"/>
    </source>
</evidence>
<dbReference type="InterPro" id="IPR028973">
    <property type="entry name" value="PhnB-like"/>
</dbReference>
<proteinExistence type="inferred from homology"/>
<dbReference type="InterPro" id="IPR011008">
    <property type="entry name" value="Dimeric_a/b-barrel"/>
</dbReference>
<protein>
    <submittedName>
        <fullName evidence="4">YciI family protein</fullName>
    </submittedName>
</protein>
<dbReference type="PANTHER" id="PTHR35174">
    <property type="entry name" value="BLL7171 PROTEIN-RELATED"/>
    <property type="match status" value="1"/>
</dbReference>
<gene>
    <name evidence="4" type="ORF">NLU14_12435</name>
</gene>
<dbReference type="PANTHER" id="PTHR35174:SF4">
    <property type="entry name" value="BLL7163 PROTEIN"/>
    <property type="match status" value="1"/>
</dbReference>
<dbReference type="SUPFAM" id="SSF54909">
    <property type="entry name" value="Dimeric alpha+beta barrel"/>
    <property type="match status" value="1"/>
</dbReference>
<dbReference type="Pfam" id="PF03795">
    <property type="entry name" value="YCII"/>
    <property type="match status" value="1"/>
</dbReference>